<dbReference type="InterPro" id="IPR001179">
    <property type="entry name" value="PPIase_FKBP_dom"/>
</dbReference>
<dbReference type="AlphaFoldDB" id="A0A931J5M8"/>
<dbReference type="InterPro" id="IPR048261">
    <property type="entry name" value="SlpA/SlyD-like_ins_sf"/>
</dbReference>
<evidence type="ECO:0000256" key="2">
    <source>
        <dbReference type="ARBA" id="ARBA00004496"/>
    </source>
</evidence>
<evidence type="ECO:0000256" key="6">
    <source>
        <dbReference type="ARBA" id="ARBA00023186"/>
    </source>
</evidence>
<evidence type="ECO:0000256" key="5">
    <source>
        <dbReference type="ARBA" id="ARBA00023110"/>
    </source>
</evidence>
<organism evidence="12 13">
    <name type="scientific">Inhella proteolytica</name>
    <dbReference type="NCBI Taxonomy" id="2795029"/>
    <lineage>
        <taxon>Bacteria</taxon>
        <taxon>Pseudomonadati</taxon>
        <taxon>Pseudomonadota</taxon>
        <taxon>Betaproteobacteria</taxon>
        <taxon>Burkholderiales</taxon>
        <taxon>Sphaerotilaceae</taxon>
        <taxon>Inhella</taxon>
    </lineage>
</organism>
<comment type="function">
    <text evidence="8">Also involved in hydrogenase metallocenter assembly, probably by participating in the nickel insertion step. This function in hydrogenase biosynthesis requires chaperone activity and the presence of the metal-binding domain, but not PPIase activity.</text>
</comment>
<evidence type="ECO:0000256" key="4">
    <source>
        <dbReference type="ARBA" id="ARBA00022490"/>
    </source>
</evidence>
<dbReference type="EMBL" id="JAEDAK010000014">
    <property type="protein sequence ID" value="MBH9578711.1"/>
    <property type="molecule type" value="Genomic_DNA"/>
</dbReference>
<comment type="similarity">
    <text evidence="3 10">Belongs to the FKBP-type PPIase family.</text>
</comment>
<evidence type="ECO:0000256" key="7">
    <source>
        <dbReference type="ARBA" id="ARBA00023235"/>
    </source>
</evidence>
<evidence type="ECO:0000256" key="9">
    <source>
        <dbReference type="PROSITE-ProRule" id="PRU00277"/>
    </source>
</evidence>
<dbReference type="Gene3D" id="2.40.10.330">
    <property type="match status" value="1"/>
</dbReference>
<dbReference type="GO" id="GO:0003755">
    <property type="term" value="F:peptidyl-prolyl cis-trans isomerase activity"/>
    <property type="evidence" value="ECO:0007669"/>
    <property type="project" value="UniProtKB-UniRule"/>
</dbReference>
<evidence type="ECO:0000313" key="13">
    <source>
        <dbReference type="Proteomes" id="UP000613266"/>
    </source>
</evidence>
<protein>
    <recommendedName>
        <fullName evidence="10">Peptidyl-prolyl cis-trans isomerase</fullName>
        <ecNumber evidence="10">5.2.1.8</ecNumber>
    </recommendedName>
</protein>
<keyword evidence="13" id="KW-1185">Reference proteome</keyword>
<dbReference type="RefSeq" id="WP_198112480.1">
    <property type="nucleotide sequence ID" value="NZ_JAEDAK010000014.1"/>
</dbReference>
<keyword evidence="6" id="KW-0143">Chaperone</keyword>
<gene>
    <name evidence="12" type="ORF">I7X39_17605</name>
</gene>
<name>A0A931J5M8_9BURK</name>
<dbReference type="SUPFAM" id="SSF54534">
    <property type="entry name" value="FKBP-like"/>
    <property type="match status" value="1"/>
</dbReference>
<dbReference type="Gene3D" id="3.10.50.40">
    <property type="match status" value="1"/>
</dbReference>
<comment type="subcellular location">
    <subcellularLocation>
        <location evidence="2">Cytoplasm</location>
    </subcellularLocation>
</comment>
<comment type="caution">
    <text evidence="12">The sequence shown here is derived from an EMBL/GenBank/DDBJ whole genome shotgun (WGS) entry which is preliminary data.</text>
</comment>
<dbReference type="PANTHER" id="PTHR47861:SF3">
    <property type="entry name" value="FKBP-TYPE PEPTIDYL-PROLYL CIS-TRANS ISOMERASE SLYD"/>
    <property type="match status" value="1"/>
</dbReference>
<dbReference type="Pfam" id="PF00254">
    <property type="entry name" value="FKBP_C"/>
    <property type="match status" value="1"/>
</dbReference>
<dbReference type="GO" id="GO:0042026">
    <property type="term" value="P:protein refolding"/>
    <property type="evidence" value="ECO:0007669"/>
    <property type="project" value="UniProtKB-ARBA"/>
</dbReference>
<evidence type="ECO:0000256" key="10">
    <source>
        <dbReference type="RuleBase" id="RU003915"/>
    </source>
</evidence>
<evidence type="ECO:0000259" key="11">
    <source>
        <dbReference type="PROSITE" id="PS50059"/>
    </source>
</evidence>
<accession>A0A931J5M8</accession>
<evidence type="ECO:0000256" key="8">
    <source>
        <dbReference type="ARBA" id="ARBA00037071"/>
    </source>
</evidence>
<dbReference type="PANTHER" id="PTHR47861">
    <property type="entry name" value="FKBP-TYPE PEPTIDYL-PROLYL CIS-TRANS ISOMERASE SLYD"/>
    <property type="match status" value="1"/>
</dbReference>
<evidence type="ECO:0000313" key="12">
    <source>
        <dbReference type="EMBL" id="MBH9578711.1"/>
    </source>
</evidence>
<dbReference type="InterPro" id="IPR046357">
    <property type="entry name" value="PPIase_dom_sf"/>
</dbReference>
<dbReference type="EC" id="5.2.1.8" evidence="10"/>
<evidence type="ECO:0000256" key="3">
    <source>
        <dbReference type="ARBA" id="ARBA00006577"/>
    </source>
</evidence>
<dbReference type="PROSITE" id="PS50059">
    <property type="entry name" value="FKBP_PPIASE"/>
    <property type="match status" value="1"/>
</dbReference>
<dbReference type="GO" id="GO:0005737">
    <property type="term" value="C:cytoplasm"/>
    <property type="evidence" value="ECO:0007669"/>
    <property type="project" value="UniProtKB-SubCell"/>
</dbReference>
<evidence type="ECO:0000256" key="1">
    <source>
        <dbReference type="ARBA" id="ARBA00000971"/>
    </source>
</evidence>
<dbReference type="Proteomes" id="UP000613266">
    <property type="component" value="Unassembled WGS sequence"/>
</dbReference>
<keyword evidence="5 9" id="KW-0697">Rotamase</keyword>
<comment type="catalytic activity">
    <reaction evidence="1 9 10">
        <text>[protein]-peptidylproline (omega=180) = [protein]-peptidylproline (omega=0)</text>
        <dbReference type="Rhea" id="RHEA:16237"/>
        <dbReference type="Rhea" id="RHEA-COMP:10747"/>
        <dbReference type="Rhea" id="RHEA-COMP:10748"/>
        <dbReference type="ChEBI" id="CHEBI:83833"/>
        <dbReference type="ChEBI" id="CHEBI:83834"/>
        <dbReference type="EC" id="5.2.1.8"/>
    </reaction>
</comment>
<keyword evidence="4" id="KW-0963">Cytoplasm</keyword>
<proteinExistence type="inferred from homology"/>
<feature type="domain" description="PPIase FKBP-type" evidence="11">
    <location>
        <begin position="12"/>
        <end position="92"/>
    </location>
</feature>
<keyword evidence="7 9" id="KW-0413">Isomerase</keyword>
<sequence length="152" mass="16091">MSAATVATVTPGAFLTLHYRLKGPDGQILVDTFAQQPATLTLGQGELAPGLEARLIGLPEGAHEHFQLAADEGFGPRKAELMQPVSRRLLAEQGDPDQDYQIGDVVQFPAPQGGAQFAGTVAALHDDHLLFDFNHPLAGVALSFEVQVIGVL</sequence>
<reference evidence="12" key="1">
    <citation type="submission" date="2020-12" db="EMBL/GenBank/DDBJ databases">
        <title>The genome sequence of Inhella sp. 1Y17.</title>
        <authorList>
            <person name="Liu Y."/>
        </authorList>
    </citation>
    <scope>NUCLEOTIDE SEQUENCE</scope>
    <source>
        <strain evidence="12">1Y17</strain>
    </source>
</reference>